<sequence>MIDYVIVLNKDDNTVSFIDEPNQKVVKVVPVEKNPHEVAVTANGRKAFISKWNKKRGWRIILWVAAQKGLTLAQTVRGFMWRIRMTIWCGHPS</sequence>
<accession>A0A3B0VNL4</accession>
<gene>
    <name evidence="1" type="ORF">MNBD_CHLOROFLEXI01-3778</name>
</gene>
<dbReference type="EMBL" id="UOEU01000479">
    <property type="protein sequence ID" value="VAW33746.1"/>
    <property type="molecule type" value="Genomic_DNA"/>
</dbReference>
<dbReference type="SUPFAM" id="SSF50974">
    <property type="entry name" value="Nitrous oxide reductase, N-terminal domain"/>
    <property type="match status" value="1"/>
</dbReference>
<dbReference type="Gene3D" id="2.130.10.10">
    <property type="entry name" value="YVTN repeat-like/Quinoprotein amine dehydrogenase"/>
    <property type="match status" value="1"/>
</dbReference>
<dbReference type="InterPro" id="IPR015943">
    <property type="entry name" value="WD40/YVTN_repeat-like_dom_sf"/>
</dbReference>
<reference evidence="1" key="1">
    <citation type="submission" date="2018-06" db="EMBL/GenBank/DDBJ databases">
        <authorList>
            <person name="Zhirakovskaya E."/>
        </authorList>
    </citation>
    <scope>NUCLEOTIDE SEQUENCE</scope>
</reference>
<protein>
    <submittedName>
        <fullName evidence="1">Uncharacterized protein</fullName>
    </submittedName>
</protein>
<dbReference type="AlphaFoldDB" id="A0A3B0VNL4"/>
<evidence type="ECO:0000313" key="1">
    <source>
        <dbReference type="EMBL" id="VAW33746.1"/>
    </source>
</evidence>
<proteinExistence type="predicted"/>
<name>A0A3B0VNL4_9ZZZZ</name>
<organism evidence="1">
    <name type="scientific">hydrothermal vent metagenome</name>
    <dbReference type="NCBI Taxonomy" id="652676"/>
    <lineage>
        <taxon>unclassified sequences</taxon>
        <taxon>metagenomes</taxon>
        <taxon>ecological metagenomes</taxon>
    </lineage>
</organism>
<dbReference type="InterPro" id="IPR011045">
    <property type="entry name" value="N2O_reductase_N"/>
</dbReference>